<proteinExistence type="predicted"/>
<dbReference type="EMBL" id="JADIMQ010000128">
    <property type="protein sequence ID" value="MBO8449414.1"/>
    <property type="molecule type" value="Genomic_DNA"/>
</dbReference>
<comment type="caution">
    <text evidence="1">The sequence shown here is derived from an EMBL/GenBank/DDBJ whole genome shotgun (WGS) entry which is preliminary data.</text>
</comment>
<accession>A0A9D9HG28</accession>
<evidence type="ECO:0000313" key="1">
    <source>
        <dbReference type="EMBL" id="MBO8449414.1"/>
    </source>
</evidence>
<evidence type="ECO:0000313" key="2">
    <source>
        <dbReference type="Proteomes" id="UP000810252"/>
    </source>
</evidence>
<reference evidence="1" key="2">
    <citation type="journal article" date="2021" name="PeerJ">
        <title>Extensive microbial diversity within the chicken gut microbiome revealed by metagenomics and culture.</title>
        <authorList>
            <person name="Gilroy R."/>
            <person name="Ravi A."/>
            <person name="Getino M."/>
            <person name="Pursley I."/>
            <person name="Horton D.L."/>
            <person name="Alikhan N.F."/>
            <person name="Baker D."/>
            <person name="Gharbi K."/>
            <person name="Hall N."/>
            <person name="Watson M."/>
            <person name="Adriaenssens E.M."/>
            <person name="Foster-Nyarko E."/>
            <person name="Jarju S."/>
            <person name="Secka A."/>
            <person name="Antonio M."/>
            <person name="Oren A."/>
            <person name="Chaudhuri R.R."/>
            <person name="La Ragione R."/>
            <person name="Hildebrand F."/>
            <person name="Pallen M.J."/>
        </authorList>
    </citation>
    <scope>NUCLEOTIDE SEQUENCE</scope>
    <source>
        <strain evidence="1">20514</strain>
    </source>
</reference>
<reference evidence="1" key="1">
    <citation type="submission" date="2020-10" db="EMBL/GenBank/DDBJ databases">
        <authorList>
            <person name="Gilroy R."/>
        </authorList>
    </citation>
    <scope>NUCLEOTIDE SEQUENCE</scope>
    <source>
        <strain evidence="1">20514</strain>
    </source>
</reference>
<organism evidence="1 2">
    <name type="scientific">Candidatus Cryptobacteroides merdigallinarum</name>
    <dbReference type="NCBI Taxonomy" id="2840770"/>
    <lineage>
        <taxon>Bacteria</taxon>
        <taxon>Pseudomonadati</taxon>
        <taxon>Bacteroidota</taxon>
        <taxon>Bacteroidia</taxon>
        <taxon>Bacteroidales</taxon>
        <taxon>Candidatus Cryptobacteroides</taxon>
    </lineage>
</organism>
<evidence type="ECO:0008006" key="3">
    <source>
        <dbReference type="Google" id="ProtNLM"/>
    </source>
</evidence>
<protein>
    <recommendedName>
        <fullName evidence="3">NVEALA family protein</fullName>
    </recommendedName>
</protein>
<dbReference type="AlphaFoldDB" id="A0A9D9HG28"/>
<name>A0A9D9HG28_9BACT</name>
<dbReference type="Proteomes" id="UP000810252">
    <property type="component" value="Unassembled WGS sequence"/>
</dbReference>
<sequence>MKKPILIAAGAVLLTAAVLAFVYVKNENNSMNELFNANVEALTWCEIDGKIIKEACEGNEGTCTIKKFGHTLTCNGRQVKR</sequence>
<gene>
    <name evidence="1" type="ORF">IAC29_09125</name>
</gene>